<feature type="region of interest" description="Disordered" evidence="1">
    <location>
        <begin position="160"/>
        <end position="189"/>
    </location>
</feature>
<feature type="compositionally biased region" description="Basic and acidic residues" evidence="1">
    <location>
        <begin position="217"/>
        <end position="231"/>
    </location>
</feature>
<accession>A0A310S759</accession>
<feature type="region of interest" description="Disordered" evidence="1">
    <location>
        <begin position="204"/>
        <end position="236"/>
    </location>
</feature>
<gene>
    <name evidence="2" type="ORF">WN48_04065</name>
</gene>
<dbReference type="AlphaFoldDB" id="A0A310S759"/>
<feature type="region of interest" description="Disordered" evidence="1">
    <location>
        <begin position="1"/>
        <end position="25"/>
    </location>
</feature>
<keyword evidence="3" id="KW-1185">Reference proteome</keyword>
<evidence type="ECO:0000313" key="2">
    <source>
        <dbReference type="EMBL" id="OAD51889.1"/>
    </source>
</evidence>
<dbReference type="EMBL" id="KQ782296">
    <property type="protein sequence ID" value="OAD51889.1"/>
    <property type="molecule type" value="Genomic_DNA"/>
</dbReference>
<evidence type="ECO:0000256" key="1">
    <source>
        <dbReference type="SAM" id="MobiDB-lite"/>
    </source>
</evidence>
<feature type="compositionally biased region" description="Low complexity" evidence="1">
    <location>
        <begin position="578"/>
        <end position="589"/>
    </location>
</feature>
<reference evidence="2 3" key="1">
    <citation type="submission" date="2015-07" db="EMBL/GenBank/DDBJ databases">
        <title>The genome of Eufriesea mexicana.</title>
        <authorList>
            <person name="Pan H."/>
            <person name="Kapheim K."/>
        </authorList>
    </citation>
    <scope>NUCLEOTIDE SEQUENCE [LARGE SCALE GENOMIC DNA]</scope>
    <source>
        <strain evidence="2">0111107269</strain>
        <tissue evidence="2">Whole body</tissue>
    </source>
</reference>
<organism evidence="2 3">
    <name type="scientific">Eufriesea mexicana</name>
    <dbReference type="NCBI Taxonomy" id="516756"/>
    <lineage>
        <taxon>Eukaryota</taxon>
        <taxon>Metazoa</taxon>
        <taxon>Ecdysozoa</taxon>
        <taxon>Arthropoda</taxon>
        <taxon>Hexapoda</taxon>
        <taxon>Insecta</taxon>
        <taxon>Pterygota</taxon>
        <taxon>Neoptera</taxon>
        <taxon>Endopterygota</taxon>
        <taxon>Hymenoptera</taxon>
        <taxon>Apocrita</taxon>
        <taxon>Aculeata</taxon>
        <taxon>Apoidea</taxon>
        <taxon>Anthophila</taxon>
        <taxon>Apidae</taxon>
        <taxon>Eufriesea</taxon>
    </lineage>
</organism>
<dbReference type="Proteomes" id="UP000250275">
    <property type="component" value="Unassembled WGS sequence"/>
</dbReference>
<proteinExistence type="predicted"/>
<feature type="region of interest" description="Disordered" evidence="1">
    <location>
        <begin position="567"/>
        <end position="623"/>
    </location>
</feature>
<sequence>MCSSFEKLVTREDSDLDEVSDSTKDYEIDETRQGNLPSFDSGNVQINNGVITCGRINKRQRILSSSTDEGDLENSDSNEIFSTLSWSKTNFNPMRHAFDNQNSGMIVECYSKDCRVLLQGGSAALLVNADTMAPEEEFSTISTMLLEDIEAVRRAAAWDGSEADSDDDYVSPLAYPQTSSRLSCDGSPKPRCVLPAAPQQLEELKTGHRLYNETTMDENRNDPREQSSRGDDDNDCAVDQISEAMTVSPRGYSSVEGSPDSPVPHDAVFFTGSVEDCAERLLTEAIEEQTSEAQEYNRLVCWVAYAEAGDVPLNRVNRRIPTRWEAPEEKHLEHNAPTRLSTASKGTGCIESRTFRPPGSSNGAEQKKKSSRGKGFLAFGQLNSLARSRIAQLGLWESWQQGLGTVGKSRELGGKTVAKCIELWTNNNDDIEKEEELDVLEDALTDKEDADPKKIELEHQRSEIEGELTAGRRERSLVVSAAFLNTLWEGANNHILKPALAASTGYIAGGPAGAVVAGVSKLAESSLLEAPKRVEVVSGIGATTSAPAPGTKTGEDRPVLLHLYEEEEEATNESSLNPGSPGASTASSGVKRALKVTTRSKGAGRKGGSGSRERARRHRQARGVKVLTGGREARGIFPGGNDGNRSRERLKWAAIGVDASYTHDRLVRTETSTLIIEASTSPSPSVLEAGEGSGVRCPPETTMEVMIPIAAKPSCAVRETSVKLPEVAQEKCANTGISPGDLLKPTRVLRGLTSSAGWTCSFSWYADDLNSHPTSAAISEMDQVRQSCAMAPKSLRNNSCTFRLAGNERAIGNIQTGDWSD</sequence>
<name>A0A310S759_9HYME</name>
<protein>
    <submittedName>
        <fullName evidence="2">Uncharacterized protein</fullName>
    </submittedName>
</protein>
<evidence type="ECO:0000313" key="3">
    <source>
        <dbReference type="Proteomes" id="UP000250275"/>
    </source>
</evidence>
<feature type="region of interest" description="Disordered" evidence="1">
    <location>
        <begin position="330"/>
        <end position="372"/>
    </location>
</feature>